<organism evidence="2 3">
    <name type="scientific">Sphingomonas echinoides</name>
    <dbReference type="NCBI Taxonomy" id="59803"/>
    <lineage>
        <taxon>Bacteria</taxon>
        <taxon>Pseudomonadati</taxon>
        <taxon>Pseudomonadota</taxon>
        <taxon>Alphaproteobacteria</taxon>
        <taxon>Sphingomonadales</taxon>
        <taxon>Sphingomonadaceae</taxon>
        <taxon>Sphingomonas</taxon>
    </lineage>
</organism>
<proteinExistence type="predicted"/>
<dbReference type="EMBL" id="JAWXXV010000001">
    <property type="protein sequence ID" value="MDX5983782.1"/>
    <property type="molecule type" value="Genomic_DNA"/>
</dbReference>
<reference evidence="2 3" key="1">
    <citation type="submission" date="2023-11" db="EMBL/GenBank/DDBJ databases">
        <title>MicrobeMod: A computational toolkit for identifying prokaryotic methylation and restriction-modification with nanopore sequencing.</title>
        <authorList>
            <person name="Crits-Christoph A."/>
            <person name="Kang S.C."/>
            <person name="Lee H."/>
            <person name="Ostrov N."/>
        </authorList>
    </citation>
    <scope>NUCLEOTIDE SEQUENCE [LARGE SCALE GENOMIC DNA]</scope>
    <source>
        <strain evidence="2 3">ATCC 14820</strain>
    </source>
</reference>
<evidence type="ECO:0000313" key="2">
    <source>
        <dbReference type="EMBL" id="MDX5983782.1"/>
    </source>
</evidence>
<dbReference type="RefSeq" id="WP_010404449.1">
    <property type="nucleotide sequence ID" value="NZ_JAWXXV010000001.1"/>
</dbReference>
<evidence type="ECO:0000313" key="3">
    <source>
        <dbReference type="Proteomes" id="UP001279660"/>
    </source>
</evidence>
<feature type="chain" id="PRO_5046551151" evidence="1">
    <location>
        <begin position="23"/>
        <end position="262"/>
    </location>
</feature>
<dbReference type="Pfam" id="PF09694">
    <property type="entry name" value="Gcw_chp"/>
    <property type="match status" value="1"/>
</dbReference>
<keyword evidence="3" id="KW-1185">Reference proteome</keyword>
<gene>
    <name evidence="2" type="ORF">SIL82_05875</name>
</gene>
<comment type="caution">
    <text evidence="2">The sequence shown here is derived from an EMBL/GenBank/DDBJ whole genome shotgun (WGS) entry which is preliminary data.</text>
</comment>
<sequence>MRFSTTTLGALLLAASATPAFAQETAPPPPITINATAAVVTDYRFRGISQTDNNAAIQGSITVTHKSGFYASVWGSSIDDYVTVAGTGHQEIDLIAGYSHTIGGIKLDGGILYYFYPKTKLAGDKSSSDFVEPYFDISTTIGPVTAKTTVNYAPKQKALALDQGASGKLQSRDNVYLADDFTVAIPKTPLGLTAHLGHSFGPSWLATDSNGKKGYTDWALGATATYKMLTLGVSYVDTDAKFLSATKNVSKSGVVASLTASF</sequence>
<name>A0ABU4PKV6_9SPHN</name>
<keyword evidence="1" id="KW-0732">Signal</keyword>
<feature type="signal peptide" evidence="1">
    <location>
        <begin position="1"/>
        <end position="22"/>
    </location>
</feature>
<protein>
    <submittedName>
        <fullName evidence="2">TorF family putative porin</fullName>
    </submittedName>
</protein>
<accession>A0ABU4PKV6</accession>
<evidence type="ECO:0000256" key="1">
    <source>
        <dbReference type="SAM" id="SignalP"/>
    </source>
</evidence>
<dbReference type="Proteomes" id="UP001279660">
    <property type="component" value="Unassembled WGS sequence"/>
</dbReference>
<dbReference type="InterPro" id="IPR010239">
    <property type="entry name" value="CHP02001"/>
</dbReference>
<dbReference type="NCBIfam" id="TIGR02001">
    <property type="entry name" value="gcw_chp"/>
    <property type="match status" value="1"/>
</dbReference>